<protein>
    <submittedName>
        <fullName evidence="1">Uncharacterized protein</fullName>
    </submittedName>
</protein>
<proteinExistence type="predicted"/>
<reference evidence="1" key="1">
    <citation type="journal article" date="2015" name="Nature">
        <title>Complex archaea that bridge the gap between prokaryotes and eukaryotes.</title>
        <authorList>
            <person name="Spang A."/>
            <person name="Saw J.H."/>
            <person name="Jorgensen S.L."/>
            <person name="Zaremba-Niedzwiedzka K."/>
            <person name="Martijn J."/>
            <person name="Lind A.E."/>
            <person name="van Eijk R."/>
            <person name="Schleper C."/>
            <person name="Guy L."/>
            <person name="Ettema T.J."/>
        </authorList>
    </citation>
    <scope>NUCLEOTIDE SEQUENCE</scope>
</reference>
<sequence>MSQVHEVRGRNTSIRIRDGVGAVQYHSTDVVTWDARRVTLDTGGWSTVTTKTRMMQASNQFDLGYRVFQKDWGWHVTTKAGTFPFEGQIFTFDRETGKPVENGAS</sequence>
<name>A0A0F9ME54_9ZZZZ</name>
<dbReference type="Pfam" id="PF23790">
    <property type="entry name" value="Kyano_Gp96"/>
    <property type="match status" value="1"/>
</dbReference>
<accession>A0A0F9ME54</accession>
<comment type="caution">
    <text evidence="1">The sequence shown here is derived from an EMBL/GenBank/DDBJ whole genome shotgun (WGS) entry which is preliminary data.</text>
</comment>
<dbReference type="EMBL" id="LAZR01009069">
    <property type="protein sequence ID" value="KKM74880.1"/>
    <property type="molecule type" value="Genomic_DNA"/>
</dbReference>
<organism evidence="1">
    <name type="scientific">marine sediment metagenome</name>
    <dbReference type="NCBI Taxonomy" id="412755"/>
    <lineage>
        <taxon>unclassified sequences</taxon>
        <taxon>metagenomes</taxon>
        <taxon>ecological metagenomes</taxon>
    </lineage>
</organism>
<dbReference type="InterPro" id="IPR057004">
    <property type="entry name" value="Gp90-like"/>
</dbReference>
<gene>
    <name evidence="1" type="ORF">LCGC14_1395980</name>
</gene>
<dbReference type="AlphaFoldDB" id="A0A0F9ME54"/>
<evidence type="ECO:0000313" key="1">
    <source>
        <dbReference type="EMBL" id="KKM74880.1"/>
    </source>
</evidence>